<dbReference type="AlphaFoldDB" id="A0A1V4BNP6"/>
<name>A0A1V4BNP6_MICAE</name>
<comment type="catalytic activity">
    <reaction evidence="3 4">
        <text>holo-[ACP] + malonyl-CoA = malonyl-[ACP] + CoA</text>
        <dbReference type="Rhea" id="RHEA:41792"/>
        <dbReference type="Rhea" id="RHEA-COMP:9623"/>
        <dbReference type="Rhea" id="RHEA-COMP:9685"/>
        <dbReference type="ChEBI" id="CHEBI:57287"/>
        <dbReference type="ChEBI" id="CHEBI:57384"/>
        <dbReference type="ChEBI" id="CHEBI:64479"/>
        <dbReference type="ChEBI" id="CHEBI:78449"/>
        <dbReference type="EC" id="2.3.1.39"/>
    </reaction>
</comment>
<comment type="similarity">
    <text evidence="4">Belongs to the fabD family.</text>
</comment>
<dbReference type="Gene3D" id="3.40.366.10">
    <property type="entry name" value="Malonyl-Coenzyme A Acyl Carrier Protein, domain 2"/>
    <property type="match status" value="1"/>
</dbReference>
<dbReference type="InterPro" id="IPR004410">
    <property type="entry name" value="Malonyl_CoA-ACP_transAc_FabD"/>
</dbReference>
<dbReference type="PANTHER" id="PTHR42681">
    <property type="entry name" value="MALONYL-COA-ACYL CARRIER PROTEIN TRANSACYLASE, MITOCHONDRIAL"/>
    <property type="match status" value="1"/>
</dbReference>
<dbReference type="Proteomes" id="UP000189835">
    <property type="component" value="Unassembled WGS sequence"/>
</dbReference>
<evidence type="ECO:0000259" key="6">
    <source>
        <dbReference type="SMART" id="SM00827"/>
    </source>
</evidence>
<dbReference type="InterPro" id="IPR016036">
    <property type="entry name" value="Malonyl_transacylase_ACP-bd"/>
</dbReference>
<dbReference type="GO" id="GO:0006633">
    <property type="term" value="P:fatty acid biosynthetic process"/>
    <property type="evidence" value="ECO:0007669"/>
    <property type="project" value="TreeGrafter"/>
</dbReference>
<dbReference type="Gene3D" id="3.30.70.250">
    <property type="entry name" value="Malonyl-CoA ACP transacylase, ACP-binding"/>
    <property type="match status" value="1"/>
</dbReference>
<evidence type="ECO:0000313" key="7">
    <source>
        <dbReference type="EMBL" id="OPF15635.1"/>
    </source>
</evidence>
<evidence type="ECO:0000256" key="5">
    <source>
        <dbReference type="PIRSR" id="PIRSR000446-1"/>
    </source>
</evidence>
<evidence type="ECO:0000313" key="8">
    <source>
        <dbReference type="Proteomes" id="UP000189835"/>
    </source>
</evidence>
<dbReference type="InterPro" id="IPR014043">
    <property type="entry name" value="Acyl_transferase_dom"/>
</dbReference>
<dbReference type="InterPro" id="IPR016035">
    <property type="entry name" value="Acyl_Trfase/lysoPLipase"/>
</dbReference>
<proteinExistence type="inferred from homology"/>
<dbReference type="NCBIfam" id="TIGR00128">
    <property type="entry name" value="fabD"/>
    <property type="match status" value="1"/>
</dbReference>
<dbReference type="EMBL" id="MVGR01000005">
    <property type="protein sequence ID" value="OPF15635.1"/>
    <property type="molecule type" value="Genomic_DNA"/>
</dbReference>
<dbReference type="SMART" id="SM00827">
    <property type="entry name" value="PKS_AT"/>
    <property type="match status" value="1"/>
</dbReference>
<feature type="domain" description="Malonyl-CoA:ACP transacylase (MAT)" evidence="6">
    <location>
        <begin position="6"/>
        <end position="289"/>
    </location>
</feature>
<dbReference type="InterPro" id="IPR024925">
    <property type="entry name" value="Malonyl_CoA-ACP_transAc"/>
</dbReference>
<sequence>MKTAWIFPGQGSQALGMIGDLAESALGQERLEIAERILGWSVWEKCQGDEETLSRTLYTQPCLFVVESILADLLQEKGHFPDLVAGHSLGEYSALYAARVFNFETGLNLVQNRSRLMDAAEGGKMAALIKFDRTSLETVINQTENVVIANDNSAEQVVISGTPEAVDLVLGQVKVKRVMPLKVSGAFHSPLMENAAIQFQQILELVNFRAAKVPVISNVDPSNPTQDGEELKKYLIRQMTSSVRWREIMLKLPDVGVEKAIEVGPGKVLTGLIKRTAPIELENISQLADISKGSEDVKLQGSLIGVG</sequence>
<comment type="caution">
    <text evidence="7">The sequence shown here is derived from an EMBL/GenBank/DDBJ whole genome shotgun (WGS) entry which is preliminary data.</text>
</comment>
<evidence type="ECO:0000256" key="4">
    <source>
        <dbReference type="PIRNR" id="PIRNR000446"/>
    </source>
</evidence>
<dbReference type="EC" id="2.3.1.39" evidence="4"/>
<reference evidence="7 8" key="1">
    <citation type="submission" date="2017-02" db="EMBL/GenBank/DDBJ databases">
        <title>Genome sequence of Microcystis aeruginosa KW.</title>
        <authorList>
            <person name="Oh H.-M."/>
            <person name="Ahn C.-Y."/>
            <person name="Jeong H."/>
            <person name="Srivastava A."/>
            <person name="Lee H.-G."/>
            <person name="Kang S.-R."/>
        </authorList>
    </citation>
    <scope>NUCLEOTIDE SEQUENCE [LARGE SCALE GENOMIC DNA]</scope>
    <source>
        <strain evidence="7 8">KW</strain>
    </source>
</reference>
<dbReference type="RefSeq" id="WP_079209702.1">
    <property type="nucleotide sequence ID" value="NZ_MVGR01000005.1"/>
</dbReference>
<evidence type="ECO:0000256" key="1">
    <source>
        <dbReference type="ARBA" id="ARBA00022679"/>
    </source>
</evidence>
<accession>A0A1V4BNP6</accession>
<gene>
    <name evidence="7" type="ORF">B1L04_24555</name>
</gene>
<dbReference type="SUPFAM" id="SSF52151">
    <property type="entry name" value="FabD/lysophospholipase-like"/>
    <property type="match status" value="1"/>
</dbReference>
<dbReference type="PANTHER" id="PTHR42681:SF1">
    <property type="entry name" value="MALONYL-COA-ACYL CARRIER PROTEIN TRANSACYLASE, MITOCHONDRIAL"/>
    <property type="match status" value="1"/>
</dbReference>
<organism evidence="7 8">
    <name type="scientific">Microcystis aeruginosa KW</name>
    <dbReference type="NCBI Taxonomy" id="1960155"/>
    <lineage>
        <taxon>Bacteria</taxon>
        <taxon>Bacillati</taxon>
        <taxon>Cyanobacteriota</taxon>
        <taxon>Cyanophyceae</taxon>
        <taxon>Oscillatoriophycideae</taxon>
        <taxon>Chroococcales</taxon>
        <taxon>Microcystaceae</taxon>
        <taxon>Microcystis</taxon>
    </lineage>
</organism>
<dbReference type="SUPFAM" id="SSF55048">
    <property type="entry name" value="Probable ACP-binding domain of malonyl-CoA ACP transacylase"/>
    <property type="match status" value="1"/>
</dbReference>
<dbReference type="InterPro" id="IPR050858">
    <property type="entry name" value="Mal-CoA-ACP_Trans/PKS_FabD"/>
</dbReference>
<protein>
    <recommendedName>
        <fullName evidence="4">Malonyl CoA-acyl carrier protein transacylase</fullName>
        <ecNumber evidence="4">2.3.1.39</ecNumber>
    </recommendedName>
</protein>
<evidence type="ECO:0000256" key="2">
    <source>
        <dbReference type="ARBA" id="ARBA00023315"/>
    </source>
</evidence>
<keyword evidence="2 4" id="KW-0012">Acyltransferase</keyword>
<feature type="active site" evidence="5">
    <location>
        <position position="88"/>
    </location>
</feature>
<dbReference type="GO" id="GO:0005829">
    <property type="term" value="C:cytosol"/>
    <property type="evidence" value="ECO:0007669"/>
    <property type="project" value="TreeGrafter"/>
</dbReference>
<dbReference type="InterPro" id="IPR001227">
    <property type="entry name" value="Ac_transferase_dom_sf"/>
</dbReference>
<evidence type="ECO:0000256" key="3">
    <source>
        <dbReference type="ARBA" id="ARBA00048462"/>
    </source>
</evidence>
<dbReference type="PIRSF" id="PIRSF000446">
    <property type="entry name" value="Mct"/>
    <property type="match status" value="1"/>
</dbReference>
<dbReference type="GO" id="GO:0004314">
    <property type="term" value="F:[acyl-carrier-protein] S-malonyltransferase activity"/>
    <property type="evidence" value="ECO:0007669"/>
    <property type="project" value="UniProtKB-EC"/>
</dbReference>
<keyword evidence="1 4" id="KW-0808">Transferase</keyword>
<dbReference type="Pfam" id="PF00698">
    <property type="entry name" value="Acyl_transf_1"/>
    <property type="match status" value="1"/>
</dbReference>
<feature type="active site" evidence="5">
    <location>
        <position position="188"/>
    </location>
</feature>